<dbReference type="EMBL" id="FRDM01000003">
    <property type="protein sequence ID" value="SHN61197.1"/>
    <property type="molecule type" value="Genomic_DNA"/>
</dbReference>
<evidence type="ECO:0000256" key="4">
    <source>
        <dbReference type="ARBA" id="ARBA00022692"/>
    </source>
</evidence>
<evidence type="ECO:0000256" key="6">
    <source>
        <dbReference type="ARBA" id="ARBA00023136"/>
    </source>
</evidence>
<keyword evidence="6 8" id="KW-0472">Membrane</keyword>
<feature type="transmembrane region" description="Helical" evidence="8">
    <location>
        <begin position="84"/>
        <end position="102"/>
    </location>
</feature>
<dbReference type="InterPro" id="IPR045324">
    <property type="entry name" value="Small_multidrug_res"/>
</dbReference>
<dbReference type="GO" id="GO:0015220">
    <property type="term" value="F:choline transmembrane transporter activity"/>
    <property type="evidence" value="ECO:0007669"/>
    <property type="project" value="TreeGrafter"/>
</dbReference>
<dbReference type="RefSeq" id="WP_072914438.1">
    <property type="nucleotide sequence ID" value="NZ_FRDM01000003.1"/>
</dbReference>
<proteinExistence type="inferred from homology"/>
<evidence type="ECO:0000256" key="5">
    <source>
        <dbReference type="ARBA" id="ARBA00022989"/>
    </source>
</evidence>
<protein>
    <submittedName>
        <fullName evidence="9">Small multidrug resistance pump</fullName>
    </submittedName>
</protein>
<dbReference type="Proteomes" id="UP000184428">
    <property type="component" value="Unassembled WGS sequence"/>
</dbReference>
<evidence type="ECO:0000313" key="9">
    <source>
        <dbReference type="EMBL" id="SHN61197.1"/>
    </source>
</evidence>
<dbReference type="GO" id="GO:0015297">
    <property type="term" value="F:antiporter activity"/>
    <property type="evidence" value="ECO:0007669"/>
    <property type="project" value="TreeGrafter"/>
</dbReference>
<dbReference type="SUPFAM" id="SSF103481">
    <property type="entry name" value="Multidrug resistance efflux transporter EmrE"/>
    <property type="match status" value="1"/>
</dbReference>
<accession>A0A1M7SRK0</accession>
<evidence type="ECO:0000313" key="10">
    <source>
        <dbReference type="Proteomes" id="UP000184428"/>
    </source>
</evidence>
<dbReference type="AlphaFoldDB" id="A0A1M7SRK0"/>
<keyword evidence="3" id="KW-1003">Cell membrane</keyword>
<feature type="transmembrane region" description="Helical" evidence="8">
    <location>
        <begin position="56"/>
        <end position="78"/>
    </location>
</feature>
<dbReference type="GO" id="GO:0005886">
    <property type="term" value="C:plasma membrane"/>
    <property type="evidence" value="ECO:0007669"/>
    <property type="project" value="UniProtKB-SubCell"/>
</dbReference>
<name>A0A1M7SRK0_9ACTN</name>
<dbReference type="PANTHER" id="PTHR30561">
    <property type="entry name" value="SMR FAMILY PROTON-DEPENDENT DRUG EFFLUX TRANSPORTER SUGE"/>
    <property type="match status" value="1"/>
</dbReference>
<dbReference type="PANTHER" id="PTHR30561:SF1">
    <property type="entry name" value="MULTIDRUG TRANSPORTER EMRE"/>
    <property type="match status" value="1"/>
</dbReference>
<keyword evidence="5 8" id="KW-1133">Transmembrane helix</keyword>
<organism evidence="9 10">
    <name type="scientific">Geodermatophilus obscurus</name>
    <dbReference type="NCBI Taxonomy" id="1861"/>
    <lineage>
        <taxon>Bacteria</taxon>
        <taxon>Bacillati</taxon>
        <taxon>Actinomycetota</taxon>
        <taxon>Actinomycetes</taxon>
        <taxon>Geodermatophilales</taxon>
        <taxon>Geodermatophilaceae</taxon>
        <taxon>Geodermatophilus</taxon>
    </lineage>
</organism>
<evidence type="ECO:0000256" key="8">
    <source>
        <dbReference type="SAM" id="Phobius"/>
    </source>
</evidence>
<dbReference type="InterPro" id="IPR000390">
    <property type="entry name" value="Small_drug/metabolite_transptr"/>
</dbReference>
<dbReference type="Pfam" id="PF00893">
    <property type="entry name" value="Multi_Drug_Res"/>
    <property type="match status" value="1"/>
</dbReference>
<evidence type="ECO:0000256" key="7">
    <source>
        <dbReference type="RuleBase" id="RU003942"/>
    </source>
</evidence>
<keyword evidence="2" id="KW-0813">Transport</keyword>
<dbReference type="GO" id="GO:0031460">
    <property type="term" value="P:glycine betaine transport"/>
    <property type="evidence" value="ECO:0007669"/>
    <property type="project" value="TreeGrafter"/>
</dbReference>
<sequence>MTAWPWLAAAILSEVSATLALRAATDRPAWFVLTAVGYTASFVLLAAVLRRGMAIGVAYGIWAASGVTLTALAAAALFDEALTAVMGLGFAAIVAGVLLVELGSHRAEQSSGGVR</sequence>
<reference evidence="9 10" key="1">
    <citation type="submission" date="2016-12" db="EMBL/GenBank/DDBJ databases">
        <authorList>
            <person name="Song W.-J."/>
            <person name="Kurnit D.M."/>
        </authorList>
    </citation>
    <scope>NUCLEOTIDE SEQUENCE [LARGE SCALE GENOMIC DNA]</scope>
    <source>
        <strain evidence="9 10">DSM 43162</strain>
    </source>
</reference>
<comment type="subcellular location">
    <subcellularLocation>
        <location evidence="1 7">Cell membrane</location>
        <topology evidence="1 7">Multi-pass membrane protein</topology>
    </subcellularLocation>
</comment>
<dbReference type="OrthoDB" id="3175079at2"/>
<comment type="similarity">
    <text evidence="7">Belongs to the drug/metabolite transporter (DMT) superfamily. Small multidrug resistance (SMR) (TC 2.A.7.1) family.</text>
</comment>
<dbReference type="GO" id="GO:0015199">
    <property type="term" value="F:amino-acid betaine transmembrane transporter activity"/>
    <property type="evidence" value="ECO:0007669"/>
    <property type="project" value="TreeGrafter"/>
</dbReference>
<keyword evidence="4 7" id="KW-0812">Transmembrane</keyword>
<evidence type="ECO:0000256" key="2">
    <source>
        <dbReference type="ARBA" id="ARBA00022448"/>
    </source>
</evidence>
<gene>
    <name evidence="9" type="ORF">SAMN05660350_01040</name>
</gene>
<dbReference type="Gene3D" id="1.10.3730.20">
    <property type="match status" value="1"/>
</dbReference>
<evidence type="ECO:0000256" key="3">
    <source>
        <dbReference type="ARBA" id="ARBA00022475"/>
    </source>
</evidence>
<dbReference type="InterPro" id="IPR037185">
    <property type="entry name" value="EmrE-like"/>
</dbReference>
<evidence type="ECO:0000256" key="1">
    <source>
        <dbReference type="ARBA" id="ARBA00004651"/>
    </source>
</evidence>
<feature type="transmembrane region" description="Helical" evidence="8">
    <location>
        <begin position="30"/>
        <end position="49"/>
    </location>
</feature>